<dbReference type="Proteomes" id="UP001061302">
    <property type="component" value="Chromosome"/>
</dbReference>
<dbReference type="InterPro" id="IPR034984">
    <property type="entry name" value="Imelysin-like_IPPA"/>
</dbReference>
<feature type="signal peptide" evidence="3">
    <location>
        <begin position="1"/>
        <end position="19"/>
    </location>
</feature>
<reference evidence="5" key="1">
    <citation type="submission" date="2022-10" db="EMBL/GenBank/DDBJ databases">
        <title>Chitiniphilus purpureus sp. nov., a novel chitin-degrading bacterium isolated from crawfish pond sediment.</title>
        <authorList>
            <person name="Li K."/>
        </authorList>
    </citation>
    <scope>NUCLEOTIDE SEQUENCE</scope>
    <source>
        <strain evidence="5">CD1</strain>
    </source>
</reference>
<gene>
    <name evidence="5" type="ORF">N8I74_15585</name>
</gene>
<dbReference type="RefSeq" id="WP_263124030.1">
    <property type="nucleotide sequence ID" value="NZ_CP106753.1"/>
</dbReference>
<evidence type="ECO:0000313" key="6">
    <source>
        <dbReference type="Proteomes" id="UP001061302"/>
    </source>
</evidence>
<evidence type="ECO:0000256" key="1">
    <source>
        <dbReference type="ARBA" id="ARBA00004196"/>
    </source>
</evidence>
<evidence type="ECO:0000313" key="5">
    <source>
        <dbReference type="EMBL" id="UXY14727.1"/>
    </source>
</evidence>
<comment type="subcellular location">
    <subcellularLocation>
        <location evidence="1">Cell envelope</location>
    </subcellularLocation>
</comment>
<feature type="chain" id="PRO_5047154978" evidence="3">
    <location>
        <begin position="20"/>
        <end position="341"/>
    </location>
</feature>
<feature type="domain" description="Imelysin-like" evidence="4">
    <location>
        <begin position="50"/>
        <end position="324"/>
    </location>
</feature>
<keyword evidence="6" id="KW-1185">Reference proteome</keyword>
<accession>A0ABY6DK68</accession>
<keyword evidence="2 3" id="KW-0732">Signal</keyword>
<dbReference type="Pfam" id="PF09375">
    <property type="entry name" value="Peptidase_M75"/>
    <property type="match status" value="1"/>
</dbReference>
<dbReference type="InterPro" id="IPR038352">
    <property type="entry name" value="Imelysin_sf"/>
</dbReference>
<protein>
    <submittedName>
        <fullName evidence="5">Imelysin family protein</fullName>
    </submittedName>
</protein>
<dbReference type="InterPro" id="IPR018976">
    <property type="entry name" value="Imelysin-like"/>
</dbReference>
<sequence length="341" mass="37061">MIRSIPAASMLLLATLASANEPAPAIPRLTPPELAISLTETVYIPAQVSLLEHTGRLTGQIAALCATPSSQRLQDSRAAWVSANQAWRRIDAVRMGPSRREDVQNQFDPWPFDEKTVAKKMRDTPQDPTSQPALAASRELKQGLPALEYLLFGNGAPEAAPLAAKKIDAACRYGLWVSAGVARRAQELIYEWQGLRRGLNYDPSYPRPFLSEALTRAVAGLRELAGWKLANQTEAPRRQDFPDWRAGVSKRSLDSGLDMVERTLLGVGGGAGFDDFLATRGKDEAIDGLKVRLANARIAVAGLPDDLSSAEGERRYAQRRLNELADYIAGPLAEALGIPLS</sequence>
<organism evidence="5 6">
    <name type="scientific">Chitiniphilus purpureus</name>
    <dbReference type="NCBI Taxonomy" id="2981137"/>
    <lineage>
        <taxon>Bacteria</taxon>
        <taxon>Pseudomonadati</taxon>
        <taxon>Pseudomonadota</taxon>
        <taxon>Betaproteobacteria</taxon>
        <taxon>Neisseriales</taxon>
        <taxon>Chitinibacteraceae</taxon>
        <taxon>Chitiniphilus</taxon>
    </lineage>
</organism>
<evidence type="ECO:0000259" key="4">
    <source>
        <dbReference type="Pfam" id="PF09375"/>
    </source>
</evidence>
<name>A0ABY6DK68_9NEIS</name>
<evidence type="ECO:0000256" key="3">
    <source>
        <dbReference type="SAM" id="SignalP"/>
    </source>
</evidence>
<dbReference type="Gene3D" id="1.20.1420.20">
    <property type="entry name" value="M75 peptidase, HXXE motif"/>
    <property type="match status" value="1"/>
</dbReference>
<dbReference type="EMBL" id="CP106753">
    <property type="protein sequence ID" value="UXY14727.1"/>
    <property type="molecule type" value="Genomic_DNA"/>
</dbReference>
<proteinExistence type="predicted"/>
<evidence type="ECO:0000256" key="2">
    <source>
        <dbReference type="ARBA" id="ARBA00022729"/>
    </source>
</evidence>
<dbReference type="CDD" id="cd14659">
    <property type="entry name" value="Imelysin-like_IPPA"/>
    <property type="match status" value="1"/>
</dbReference>